<keyword evidence="2" id="KW-1185">Reference proteome</keyword>
<protein>
    <submittedName>
        <fullName evidence="1">Uncharacterized protein</fullName>
    </submittedName>
</protein>
<organism evidence="1 2">
    <name type="scientific">Purpureocillium lilacinum</name>
    <name type="common">Paecilomyces lilacinus</name>
    <dbReference type="NCBI Taxonomy" id="33203"/>
    <lineage>
        <taxon>Eukaryota</taxon>
        <taxon>Fungi</taxon>
        <taxon>Dikarya</taxon>
        <taxon>Ascomycota</taxon>
        <taxon>Pezizomycotina</taxon>
        <taxon>Sordariomycetes</taxon>
        <taxon>Hypocreomycetidae</taxon>
        <taxon>Hypocreales</taxon>
        <taxon>Ophiocordycipitaceae</taxon>
        <taxon>Purpureocillium</taxon>
    </lineage>
</organism>
<name>A0ACC4DXE8_PURLI</name>
<gene>
    <name evidence="1" type="ORF">ACCO45_006126</name>
</gene>
<dbReference type="EMBL" id="JBGNUJ010000004">
    <property type="protein sequence ID" value="KAL3961009.1"/>
    <property type="molecule type" value="Genomic_DNA"/>
</dbReference>
<proteinExistence type="predicted"/>
<dbReference type="Proteomes" id="UP001638806">
    <property type="component" value="Unassembled WGS sequence"/>
</dbReference>
<reference evidence="1" key="1">
    <citation type="submission" date="2024-12" db="EMBL/GenBank/DDBJ databases">
        <title>Comparative genomics and development of molecular markers within Purpureocillium lilacinum and among Purpureocillium species.</title>
        <authorList>
            <person name="Yeh Z.-Y."/>
            <person name="Ni N.-T."/>
            <person name="Lo P.-H."/>
            <person name="Mushyakhwo K."/>
            <person name="Lin C.-F."/>
            <person name="Nai Y.-S."/>
        </authorList>
    </citation>
    <scope>NUCLEOTIDE SEQUENCE</scope>
    <source>
        <strain evidence="1">NCHU-NPUST-175</strain>
    </source>
</reference>
<sequence length="932" mass="100160">MGRSLLLALTWATVLLHVFAGTAIKENGARFARVEGVHVRDDDQVQQVPSVNVAAVEIEAARVIVDNAIKEMSKLNKARLENPARNKYTLKPSTLGRKRDDSTDSAPPLLDITSEIARAAALIANVDASSDTSPSSVTVPKRDGRFWMEGLDRKGTVPWGNDTTYKVFRNVVTDYGADPTGKTDSTAAIKKAITDGKRCGAKCNGSTTKTAIVYFPPGTYLVSSSIAVLIGTQIIGDANSWPVLKAAPSFVGLGVLSTDVYVGGKGPDGNDNEYYINTSRFYGQIRNIRIDITATNPTAYICAVHYQVAQATTIQNVELIAKTGTTQQGMFAENGSGGVMSDVTFTGGNFGFYASPLYADGGNQQFSAARMTFNGCKTAAQITWDWGWVWKSVKVNGADVGFRLVGGDGNNQVASISFIDSTFSNINTSAIIVKAPSEAPGAGDAGLVLDNVRLDGNIADHTGKQLLAAGYYRNADMNRFFSVGNWSRLPEWHSDLDDGLGGVPSQEGAARRGRGRSRSCPYFERLRAQYEDKTVADFVHLKDGGAKGDGTTDDTAAVQQTFDQYGDGSKIIFVDSGTYILTDTVTIPKNAKVVGEAWAQFAANGDKFSDPSNPRPMLKVGNVGDVGSVEIQDLILTTKGGTAGAVLMQWNVKASGPGAAALWDVHARVGGATGTELTPRECPAIKTGTNPDSCKAASLLFHLTSKASAYLDNMWLWVADHMADDEDLNSAVNDNPQVSVYSARGFLIESKGPTWLYGTASEHSVYYQYNFYKARNVFTTMIQTEAPYYQPTPPPPAPFQNDVGKFPGDPSYACNDTAIGGCDESWAVMMQGCQNVHIGGAGTYSWFSTYGQECVSKHTCQKTLWWLHSNYDNNRVQHIIGIGAENVLVTDGEVVRSVDNLGTTSGVQWAQISVFDVPSKGRAPGTCRQQLV</sequence>
<comment type="caution">
    <text evidence="1">The sequence shown here is derived from an EMBL/GenBank/DDBJ whole genome shotgun (WGS) entry which is preliminary data.</text>
</comment>
<evidence type="ECO:0000313" key="1">
    <source>
        <dbReference type="EMBL" id="KAL3961009.1"/>
    </source>
</evidence>
<evidence type="ECO:0000313" key="2">
    <source>
        <dbReference type="Proteomes" id="UP001638806"/>
    </source>
</evidence>
<accession>A0ACC4DXE8</accession>